<dbReference type="OMA" id="DYVCISS"/>
<dbReference type="eggNOG" id="ENOG502R52Q">
    <property type="taxonomic scope" value="Eukaryota"/>
</dbReference>
<proteinExistence type="predicted"/>
<dbReference type="Proteomes" id="UP000008022">
    <property type="component" value="Unassembled WGS sequence"/>
</dbReference>
<dbReference type="EnsemblPlants" id="ORUFI12G14620.1">
    <property type="protein sequence ID" value="ORUFI12G14620.1"/>
    <property type="gene ID" value="ORUFI12G14620"/>
</dbReference>
<accession>A0A0E0RHR7</accession>
<name>A0A0E0RHR7_ORYRU</name>
<organism evidence="1 2">
    <name type="scientific">Oryza rufipogon</name>
    <name type="common">Brownbeard rice</name>
    <name type="synonym">Asian wild rice</name>
    <dbReference type="NCBI Taxonomy" id="4529"/>
    <lineage>
        <taxon>Eukaryota</taxon>
        <taxon>Viridiplantae</taxon>
        <taxon>Streptophyta</taxon>
        <taxon>Embryophyta</taxon>
        <taxon>Tracheophyta</taxon>
        <taxon>Spermatophyta</taxon>
        <taxon>Magnoliopsida</taxon>
        <taxon>Liliopsida</taxon>
        <taxon>Poales</taxon>
        <taxon>Poaceae</taxon>
        <taxon>BOP clade</taxon>
        <taxon>Oryzoideae</taxon>
        <taxon>Oryzeae</taxon>
        <taxon>Oryzinae</taxon>
        <taxon>Oryza</taxon>
    </lineage>
</organism>
<dbReference type="Gramene" id="ORUFI12G14620.1">
    <property type="protein sequence ID" value="ORUFI12G14620.1"/>
    <property type="gene ID" value="ORUFI12G14620"/>
</dbReference>
<dbReference type="HOGENOM" id="CLU_020285_0_0_1"/>
<dbReference type="AlphaFoldDB" id="A0A0E0RHR7"/>
<dbReference type="SUPFAM" id="SSF50965">
    <property type="entry name" value="Galactose oxidase, central domain"/>
    <property type="match status" value="1"/>
</dbReference>
<protein>
    <submittedName>
        <fullName evidence="1">Uncharacterized protein</fullName>
    </submittedName>
</protein>
<dbReference type="SUPFAM" id="SSF117281">
    <property type="entry name" value="Kelch motif"/>
    <property type="match status" value="1"/>
</dbReference>
<evidence type="ECO:0000313" key="1">
    <source>
        <dbReference type="EnsemblPlants" id="ORUFI12G14620.1"/>
    </source>
</evidence>
<dbReference type="InterPro" id="IPR015915">
    <property type="entry name" value="Kelch-typ_b-propeller"/>
</dbReference>
<dbReference type="InterPro" id="IPR011043">
    <property type="entry name" value="Gal_Oxase/kelch_b-propeller"/>
</dbReference>
<sequence>MAAPGGRGGAAEEEEEGCDLFQCFCKWRKRCSPRIPRVSPGRDYVCISSDASGDSTPKWSVLVGCTSIYEPFHNLRTHRFRVSDSGRVMGCSDDMLERFRGVSPHDDEHTVFSSATAAMAPNSRNMCIICAHSPSFDQRSTDTSGGGGGGGQDIGLLPKVFFMDCVDKSLTVLPPIPFPHGSYQSVSAHGELWTLATVEDPGPSGVKRRLLVYRLDGTSNSWAKISDIDFPYRRPSVNIFCGGPLLQGYAVISDRFILMSFIDLSFFCFDCVSSSLTRVTTEDETFQYVPIRGRAAHVAHNDNGIYFIERGTLFRYNYSPESNKPLKPPEVIDAICPYRKEGYGFVIHLRNDILCAVWMNMNIPCKCATRHVLITTFRIECQLDKDDFEPKVLEVLHSTCRRIGMLRSKAPGHESYDRLCFIQEYLDDSSEIDPSIALMMGARSSYSEADEVDPKMLLCCREFLSIRELSSCVVLEECRVMVKSEFYFICQSGQHTYLYKISTARGKLTCHETILEAEHSLETIRNGDVGIDDPPAWHFVNYGVKLYVIPSVPQYNHYYEVDVYRNSSLILESKRPSICFSAVCRVGQRIVALGDTLEAVYILDLQNVEWVFCKTSSTFLDLRKEIKISGFVDLGNDSMMISEVDACECFILDLKKKQWFVVEPPNGDIWQYCVGLLSGTCMFIEGFIYTCSDGEMVAYELIEKDGLYHWDAPVIMRLPWKKFSNRKFMAFCPICKDVIHDDIAFSIVEARPFGSSHTVATTIVQLEVSPAGTLLLEHGDGMLLTTTVDMSGVTVHVSPSSLRRRGRGLMSGVTAPARGSMKQASWEAPTARRRPLAPITMVCAGPAARLGGQGQSRVVPEKTKRL</sequence>
<evidence type="ECO:0000313" key="2">
    <source>
        <dbReference type="Proteomes" id="UP000008022"/>
    </source>
</evidence>
<keyword evidence="2" id="KW-1185">Reference proteome</keyword>
<reference evidence="2" key="1">
    <citation type="submission" date="2013-06" db="EMBL/GenBank/DDBJ databases">
        <authorList>
            <person name="Zhao Q."/>
        </authorList>
    </citation>
    <scope>NUCLEOTIDE SEQUENCE</scope>
    <source>
        <strain evidence="2">cv. W1943</strain>
    </source>
</reference>
<reference evidence="1" key="2">
    <citation type="submission" date="2015-06" db="UniProtKB">
        <authorList>
            <consortium name="EnsemblPlants"/>
        </authorList>
    </citation>
    <scope>IDENTIFICATION</scope>
</reference>